<sequence>MSQKPTWTKENAHHYAVELAGRRVDLQYEQSGFQSGWAVYAGDRLIERCAELMQARGLALRLATAGA</sequence>
<dbReference type="AlphaFoldDB" id="A0A2S2CM87"/>
<proteinExistence type="predicted"/>
<evidence type="ECO:0000313" key="1">
    <source>
        <dbReference type="EMBL" id="AWK85591.1"/>
    </source>
</evidence>
<gene>
    <name evidence="1" type="ORF">DEW08_04900</name>
</gene>
<protein>
    <submittedName>
        <fullName evidence="1">Uncharacterized protein</fullName>
    </submittedName>
</protein>
<name>A0A2S2CM87_9PROT</name>
<dbReference type="EMBL" id="CP029352">
    <property type="protein sequence ID" value="AWK85591.1"/>
    <property type="molecule type" value="Genomic_DNA"/>
</dbReference>
<dbReference type="KEGG" id="azz:DEW08_04900"/>
<organism evidence="1 2">
    <name type="scientific">Azospirillum thermophilum</name>
    <dbReference type="NCBI Taxonomy" id="2202148"/>
    <lineage>
        <taxon>Bacteria</taxon>
        <taxon>Pseudomonadati</taxon>
        <taxon>Pseudomonadota</taxon>
        <taxon>Alphaproteobacteria</taxon>
        <taxon>Rhodospirillales</taxon>
        <taxon>Azospirillaceae</taxon>
        <taxon>Azospirillum</taxon>
    </lineage>
</organism>
<reference evidence="2" key="1">
    <citation type="submission" date="2018-05" db="EMBL/GenBank/DDBJ databases">
        <title>Azospirillum thermophila sp. nov., a novel isolated from hot spring.</title>
        <authorList>
            <person name="Zhao Z."/>
        </authorList>
    </citation>
    <scope>NUCLEOTIDE SEQUENCE [LARGE SCALE GENOMIC DNA]</scope>
    <source>
        <strain evidence="2">CFH 70021</strain>
    </source>
</reference>
<dbReference type="Proteomes" id="UP000245629">
    <property type="component" value="Chromosome 1"/>
</dbReference>
<evidence type="ECO:0000313" key="2">
    <source>
        <dbReference type="Proteomes" id="UP000245629"/>
    </source>
</evidence>
<accession>A0A2S2CM87</accession>
<keyword evidence="2" id="KW-1185">Reference proteome</keyword>
<dbReference type="RefSeq" id="WP_109324925.1">
    <property type="nucleotide sequence ID" value="NZ_CP029352.1"/>
</dbReference>
<dbReference type="OrthoDB" id="7307598at2"/>